<name>A0A415UDE2_9FIRM</name>
<proteinExistence type="predicted"/>
<dbReference type="InterPro" id="IPR025272">
    <property type="entry name" value="SocA_Panacea"/>
</dbReference>
<protein>
    <submittedName>
        <fullName evidence="2">DUF4065 domain-containing protein</fullName>
    </submittedName>
</protein>
<gene>
    <name evidence="2" type="ORF">DWZ29_03300</name>
</gene>
<dbReference type="RefSeq" id="WP_147364707.1">
    <property type="nucleotide sequence ID" value="NZ_QRQO01000006.1"/>
</dbReference>
<reference evidence="2 3" key="1">
    <citation type="submission" date="2018-08" db="EMBL/GenBank/DDBJ databases">
        <title>A genome reference for cultivated species of the human gut microbiota.</title>
        <authorList>
            <person name="Zou Y."/>
            <person name="Xue W."/>
            <person name="Luo G."/>
        </authorList>
    </citation>
    <scope>NUCLEOTIDE SEQUENCE [LARGE SCALE GENOMIC DNA]</scope>
    <source>
        <strain evidence="2 3">AF31-17AC</strain>
    </source>
</reference>
<dbReference type="AlphaFoldDB" id="A0A415UDE2"/>
<evidence type="ECO:0000313" key="3">
    <source>
        <dbReference type="Proteomes" id="UP000283700"/>
    </source>
</evidence>
<dbReference type="Pfam" id="PF13274">
    <property type="entry name" value="SocA_Panacea"/>
    <property type="match status" value="1"/>
</dbReference>
<sequence>MKNQMYMAVDIAKYIINKCTIEQCPISNLQLQKILYCIQRDFLQNDMLAFDDDFEAWPFGPVIPEVYYRYCGFGALGICIKYDVDMDSDYAAIINPIIERKRMMNSWDWSKDINISGKAWNQVYDGGKGDHKIIPKRLIKEENNIALELEKRLAYIHDFFASLSDEEFVQMMIECGIEKSKN</sequence>
<dbReference type="Proteomes" id="UP000283700">
    <property type="component" value="Unassembled WGS sequence"/>
</dbReference>
<accession>A0A415UDE2</accession>
<feature type="domain" description="Antitoxin SocA-like Panacea" evidence="1">
    <location>
        <begin position="31"/>
        <end position="92"/>
    </location>
</feature>
<comment type="caution">
    <text evidence="2">The sequence shown here is derived from an EMBL/GenBank/DDBJ whole genome shotgun (WGS) entry which is preliminary data.</text>
</comment>
<dbReference type="EMBL" id="QRQO01000006">
    <property type="protein sequence ID" value="RHN16146.1"/>
    <property type="molecule type" value="Genomic_DNA"/>
</dbReference>
<evidence type="ECO:0000313" key="2">
    <source>
        <dbReference type="EMBL" id="RHN16146.1"/>
    </source>
</evidence>
<organism evidence="2 3">
    <name type="scientific">Anaerobutyricum hallii</name>
    <dbReference type="NCBI Taxonomy" id="39488"/>
    <lineage>
        <taxon>Bacteria</taxon>
        <taxon>Bacillati</taxon>
        <taxon>Bacillota</taxon>
        <taxon>Clostridia</taxon>
        <taxon>Lachnospirales</taxon>
        <taxon>Lachnospiraceae</taxon>
        <taxon>Anaerobutyricum</taxon>
    </lineage>
</organism>
<evidence type="ECO:0000259" key="1">
    <source>
        <dbReference type="Pfam" id="PF13274"/>
    </source>
</evidence>